<organism evidence="1">
    <name type="scientific">viral metagenome</name>
    <dbReference type="NCBI Taxonomy" id="1070528"/>
    <lineage>
        <taxon>unclassified sequences</taxon>
        <taxon>metagenomes</taxon>
        <taxon>organismal metagenomes</taxon>
    </lineage>
</organism>
<dbReference type="EMBL" id="MT144313">
    <property type="protein sequence ID" value="QJA52105.1"/>
    <property type="molecule type" value="Genomic_DNA"/>
</dbReference>
<reference evidence="1" key="1">
    <citation type="submission" date="2020-03" db="EMBL/GenBank/DDBJ databases">
        <title>The deep terrestrial virosphere.</title>
        <authorList>
            <person name="Holmfeldt K."/>
            <person name="Nilsson E."/>
            <person name="Simone D."/>
            <person name="Lopez-Fernandez M."/>
            <person name="Wu X."/>
            <person name="de Brujin I."/>
            <person name="Lundin D."/>
            <person name="Andersson A."/>
            <person name="Bertilsson S."/>
            <person name="Dopson M."/>
        </authorList>
    </citation>
    <scope>NUCLEOTIDE SEQUENCE</scope>
    <source>
        <strain evidence="1">TM448A02484</strain>
    </source>
</reference>
<dbReference type="AlphaFoldDB" id="A0A6H1ZXV9"/>
<accession>A0A6H1ZXV9</accession>
<name>A0A6H1ZXV9_9ZZZZ</name>
<proteinExistence type="predicted"/>
<evidence type="ECO:0000313" key="1">
    <source>
        <dbReference type="EMBL" id="QJA52105.1"/>
    </source>
</evidence>
<gene>
    <name evidence="1" type="ORF">TM448A02484_0002</name>
</gene>
<protein>
    <submittedName>
        <fullName evidence="1">Uncharacterized protein</fullName>
    </submittedName>
</protein>
<sequence length="101" mass="11720">MGQEYQITINSTKHQIEEFKESILWADICRELDFWIEGFEGEKDTVVDRIASENLSTASALTLIGSIDGRKKAVEYFKQILYVFISILEEKEDDSRHNETD</sequence>